<dbReference type="GO" id="GO:0046872">
    <property type="term" value="F:metal ion binding"/>
    <property type="evidence" value="ECO:0007669"/>
    <property type="project" value="UniProtKB-UniRule"/>
</dbReference>
<dbReference type="PANTHER" id="PTHR11276">
    <property type="entry name" value="DNA POLYMERASE TYPE-X FAMILY MEMBER"/>
    <property type="match status" value="1"/>
</dbReference>
<keyword evidence="3" id="KW-0808">Transferase</keyword>
<protein>
    <recommendedName>
        <fullName evidence="3">DNA polymerase</fullName>
        <ecNumber evidence="3">2.7.7.7</ecNumber>
    </recommendedName>
</protein>
<dbReference type="PRINTS" id="PR00870">
    <property type="entry name" value="DNAPOLXBETA"/>
</dbReference>
<dbReference type="Ensembl" id="ENSOMYT00000061341.2">
    <property type="protein sequence ID" value="ENSOMYP00000056352.1"/>
    <property type="gene ID" value="ENSOMYG00000025879.2"/>
</dbReference>
<dbReference type="GeneTree" id="ENSGT00940000156918"/>
<dbReference type="InterPro" id="IPR002054">
    <property type="entry name" value="DNA-dir_DNA_pol_X"/>
</dbReference>
<reference evidence="5" key="1">
    <citation type="submission" date="2020-07" db="EMBL/GenBank/DDBJ databases">
        <title>A long reads based de novo assembly of the rainbow trout Arlee double haploid line genome.</title>
        <authorList>
            <person name="Gao G."/>
            <person name="Palti Y."/>
        </authorList>
    </citation>
    <scope>NUCLEOTIDE SEQUENCE [LARGE SCALE GENOMIC DNA]</scope>
</reference>
<comment type="function">
    <text evidence="3">DNA polymerase that functions in several pathways of DNA repair. Involved in base excision repair (BER) responsible for repair of lesions that give rise to abasic (AP) sites in DNA. Also contributes to DNA double-strand break repair by non-homologous end joining and homologous recombination. Has both template-dependent and template-independent (terminal transferase) DNA polymerase activities. Has also a 5'-deoxyribose-5-phosphate lyase (dRP lyase) activity.</text>
</comment>
<evidence type="ECO:0000256" key="3">
    <source>
        <dbReference type="RuleBase" id="RU366014"/>
    </source>
</evidence>
<evidence type="ECO:0000313" key="6">
    <source>
        <dbReference type="Proteomes" id="UP000694395"/>
    </source>
</evidence>
<dbReference type="Gene3D" id="3.30.460.10">
    <property type="entry name" value="Beta Polymerase, domain 2"/>
    <property type="match status" value="1"/>
</dbReference>
<keyword evidence="3" id="KW-0539">Nucleus</keyword>
<dbReference type="Pfam" id="PF14792">
    <property type="entry name" value="DNA_pol_B_palm"/>
    <property type="match status" value="1"/>
</dbReference>
<dbReference type="SUPFAM" id="SSF81301">
    <property type="entry name" value="Nucleotidyltransferase"/>
    <property type="match status" value="1"/>
</dbReference>
<keyword evidence="6" id="KW-1185">Reference proteome</keyword>
<dbReference type="InterPro" id="IPR028207">
    <property type="entry name" value="DNA_pol_B_palm_palm"/>
</dbReference>
<dbReference type="InterPro" id="IPR002008">
    <property type="entry name" value="DNA_pol_X_beta-like"/>
</dbReference>
<dbReference type="PANTHER" id="PTHR11276:SF42">
    <property type="entry name" value="DNA POLYMERASE BETA"/>
    <property type="match status" value="1"/>
</dbReference>
<reference evidence="5" key="2">
    <citation type="submission" date="2025-08" db="UniProtKB">
        <authorList>
            <consortium name="Ensembl"/>
        </authorList>
    </citation>
    <scope>IDENTIFICATION</scope>
</reference>
<keyword evidence="3" id="KW-0239">DNA-directed DNA polymerase</keyword>
<dbReference type="GO" id="GO:0006260">
    <property type="term" value="P:DNA replication"/>
    <property type="evidence" value="ECO:0007669"/>
    <property type="project" value="UniProtKB-KW"/>
</dbReference>
<keyword evidence="3" id="KW-0227">DNA damage</keyword>
<sequence length="298" mass="34524">MIFMPLTFSVSIIHDSFRINVEVFSNIFYSISIHLILKLTVCTLTSVIVSFKIQSAGVHRQNKEFVTVPILLELTFPVHAWWRVCVTLLCVCCRYFEEFEKRIPRVEMMVTFILQELELLDAEYIRTICGSYRRSVESSGDIEILLTHPNYTSMDEKQPKLLHAVVEHFESIVFITDTLSKKDTKFMGVCQLQQNDEEEYLHRHIDIRLIPKGLYYCGVLYFTVSDIFNKNIRTPPLEKGFTLNDHISAVQNQQPLLLDILCLVLKGPDGCKLRKLILLTCNESFRSKCLEVDFGLDT</sequence>
<keyword evidence="2" id="KW-0235">DNA replication</keyword>
<dbReference type="GO" id="GO:0005634">
    <property type="term" value="C:nucleus"/>
    <property type="evidence" value="ECO:0007669"/>
    <property type="project" value="UniProtKB-SubCell"/>
</dbReference>
<reference evidence="5" key="3">
    <citation type="submission" date="2025-09" db="UniProtKB">
        <authorList>
            <consortium name="Ensembl"/>
        </authorList>
    </citation>
    <scope>IDENTIFICATION</scope>
</reference>
<evidence type="ECO:0000256" key="2">
    <source>
        <dbReference type="ARBA" id="ARBA00022705"/>
    </source>
</evidence>
<evidence type="ECO:0000256" key="1">
    <source>
        <dbReference type="ARBA" id="ARBA00022634"/>
    </source>
</evidence>
<comment type="similarity">
    <text evidence="3">Belongs to the DNA polymerase type-X family.</text>
</comment>
<accession>A0A8C7RTK6</accession>
<dbReference type="InterPro" id="IPR022312">
    <property type="entry name" value="DNA_pol_X"/>
</dbReference>
<dbReference type="FunFam" id="3.30.460.10:FF:000021">
    <property type="entry name" value="DNA polymerase beta"/>
    <property type="match status" value="1"/>
</dbReference>
<dbReference type="GO" id="GO:0003677">
    <property type="term" value="F:DNA binding"/>
    <property type="evidence" value="ECO:0007669"/>
    <property type="project" value="UniProtKB-UniRule"/>
</dbReference>
<feature type="domain" description="DNA-directed DNA polymerase X" evidence="4">
    <location>
        <begin position="1"/>
        <end position="272"/>
    </location>
</feature>
<comment type="catalytic activity">
    <reaction evidence="3">
        <text>DNA(n) + a 2'-deoxyribonucleoside 5'-triphosphate = DNA(n+1) + diphosphate</text>
        <dbReference type="Rhea" id="RHEA:22508"/>
        <dbReference type="Rhea" id="RHEA-COMP:17339"/>
        <dbReference type="Rhea" id="RHEA-COMP:17340"/>
        <dbReference type="ChEBI" id="CHEBI:33019"/>
        <dbReference type="ChEBI" id="CHEBI:61560"/>
        <dbReference type="ChEBI" id="CHEBI:173112"/>
        <dbReference type="EC" id="2.7.7.7"/>
    </reaction>
</comment>
<dbReference type="SMART" id="SM00483">
    <property type="entry name" value="POLXc"/>
    <property type="match status" value="1"/>
</dbReference>
<keyword evidence="3" id="KW-0548">Nucleotidyltransferase</keyword>
<organism evidence="5 6">
    <name type="scientific">Oncorhynchus mykiss</name>
    <name type="common">Rainbow trout</name>
    <name type="synonym">Salmo gairdneri</name>
    <dbReference type="NCBI Taxonomy" id="8022"/>
    <lineage>
        <taxon>Eukaryota</taxon>
        <taxon>Metazoa</taxon>
        <taxon>Chordata</taxon>
        <taxon>Craniata</taxon>
        <taxon>Vertebrata</taxon>
        <taxon>Euteleostomi</taxon>
        <taxon>Actinopterygii</taxon>
        <taxon>Neopterygii</taxon>
        <taxon>Teleostei</taxon>
        <taxon>Protacanthopterygii</taxon>
        <taxon>Salmoniformes</taxon>
        <taxon>Salmonidae</taxon>
        <taxon>Salmoninae</taxon>
        <taxon>Oncorhynchus</taxon>
    </lineage>
</organism>
<dbReference type="GO" id="GO:0006303">
    <property type="term" value="P:double-strand break repair via nonhomologous end joining"/>
    <property type="evidence" value="ECO:0007669"/>
    <property type="project" value="TreeGrafter"/>
</dbReference>
<keyword evidence="3" id="KW-0234">DNA repair</keyword>
<dbReference type="InterPro" id="IPR043519">
    <property type="entry name" value="NT_sf"/>
</dbReference>
<dbReference type="Proteomes" id="UP000694395">
    <property type="component" value="Chromosome 11"/>
</dbReference>
<proteinExistence type="inferred from homology"/>
<evidence type="ECO:0000313" key="5">
    <source>
        <dbReference type="Ensembl" id="ENSOMYP00000056352.1"/>
    </source>
</evidence>
<name>A0A8C7RTK6_ONCMY</name>
<comment type="subcellular location">
    <subcellularLocation>
        <location evidence="3">Nucleus</location>
    </subcellularLocation>
</comment>
<dbReference type="PRINTS" id="PR00869">
    <property type="entry name" value="DNAPOLX"/>
</dbReference>
<dbReference type="EC" id="2.7.7.7" evidence="3"/>
<dbReference type="GO" id="GO:0003887">
    <property type="term" value="F:DNA-directed DNA polymerase activity"/>
    <property type="evidence" value="ECO:0007669"/>
    <property type="project" value="UniProtKB-UniRule"/>
</dbReference>
<evidence type="ECO:0000259" key="4">
    <source>
        <dbReference type="SMART" id="SM00483"/>
    </source>
</evidence>
<dbReference type="GO" id="GO:0006284">
    <property type="term" value="P:base-excision repair"/>
    <property type="evidence" value="ECO:0007669"/>
    <property type="project" value="TreeGrafter"/>
</dbReference>
<keyword evidence="1" id="KW-0237">DNA synthesis</keyword>
<dbReference type="AlphaFoldDB" id="A0A8C7RTK6"/>